<accession>A0ABP8YIU4</accession>
<dbReference type="EMBL" id="BAABLO010000012">
    <property type="protein sequence ID" value="GAA4730258.1"/>
    <property type="molecule type" value="Genomic_DNA"/>
</dbReference>
<dbReference type="InterPro" id="IPR022292">
    <property type="entry name" value="CHP03843"/>
</dbReference>
<comment type="caution">
    <text evidence="2">The sequence shown here is derived from an EMBL/GenBank/DDBJ whole genome shotgun (WGS) entry which is preliminary data.</text>
</comment>
<organism evidence="2 3">
    <name type="scientific">Pedococcus ginsenosidimutans</name>
    <dbReference type="NCBI Taxonomy" id="490570"/>
    <lineage>
        <taxon>Bacteria</taxon>
        <taxon>Bacillati</taxon>
        <taxon>Actinomycetota</taxon>
        <taxon>Actinomycetes</taxon>
        <taxon>Micrococcales</taxon>
        <taxon>Intrasporangiaceae</taxon>
        <taxon>Pedococcus</taxon>
    </lineage>
</organism>
<dbReference type="NCBIfam" id="TIGR03843">
    <property type="entry name" value="SCO1664 family protein"/>
    <property type="match status" value="1"/>
</dbReference>
<proteinExistence type="predicted"/>
<dbReference type="RefSeq" id="WP_345504800.1">
    <property type="nucleotide sequence ID" value="NZ_BAABLO010000012.1"/>
</dbReference>
<name>A0ABP8YIU4_9MICO</name>
<feature type="coiled-coil region" evidence="1">
    <location>
        <begin position="231"/>
        <end position="258"/>
    </location>
</feature>
<evidence type="ECO:0000256" key="1">
    <source>
        <dbReference type="SAM" id="Coils"/>
    </source>
</evidence>
<evidence type="ECO:0000313" key="2">
    <source>
        <dbReference type="EMBL" id="GAA4730258.1"/>
    </source>
</evidence>
<keyword evidence="1" id="KW-0175">Coiled coil</keyword>
<reference evidence="3" key="1">
    <citation type="journal article" date="2019" name="Int. J. Syst. Evol. Microbiol.">
        <title>The Global Catalogue of Microorganisms (GCM) 10K type strain sequencing project: providing services to taxonomists for standard genome sequencing and annotation.</title>
        <authorList>
            <consortium name="The Broad Institute Genomics Platform"/>
            <consortium name="The Broad Institute Genome Sequencing Center for Infectious Disease"/>
            <person name="Wu L."/>
            <person name="Ma J."/>
        </authorList>
    </citation>
    <scope>NUCLEOTIDE SEQUENCE [LARGE SCALE GENOMIC DNA]</scope>
    <source>
        <strain evidence="3">JCM 18961</strain>
    </source>
</reference>
<protein>
    <submittedName>
        <fullName evidence="2">SCO1664 family protein</fullName>
    </submittedName>
</protein>
<gene>
    <name evidence="2" type="ORF">GCM10025782_31630</name>
</gene>
<dbReference type="Proteomes" id="UP001500556">
    <property type="component" value="Unassembled WGS sequence"/>
</dbReference>
<evidence type="ECO:0000313" key="3">
    <source>
        <dbReference type="Proteomes" id="UP001500556"/>
    </source>
</evidence>
<sequence length="292" mass="31604">MPVLRWSARGRGPHLPSRERLQALSPSQPGDADLLEVLTREDLEVLGRIADASNLAVLVRAGEGGPFAVYKPVMGERPLWDFPDGTLAGREVAAYLISAAGGFEVVPPTVLRSGPHGIGSVQRWVGDPGDEPEHPVDLVGPRDVPSGWLPVLRGENELGEPVVVVHEDSPAARTVAAFDALINNSDRKGSHLVREAGRLRGFDHGVSLHEEPKLRTVLWGFAGEPIADDDLARIATVVEQVEDEQASLRAELDSLLTLREVAALLGRGRRLLDRRAYPVPSGQWPAIPWPPL</sequence>
<keyword evidence="3" id="KW-1185">Reference proteome</keyword>